<accession>A0A165HIB2</accession>
<dbReference type="NCBIfam" id="TIGR02867">
    <property type="entry name" value="spore_II_P"/>
    <property type="match status" value="1"/>
</dbReference>
<evidence type="ECO:0000313" key="2">
    <source>
        <dbReference type="EMBL" id="KZE40069.1"/>
    </source>
</evidence>
<keyword evidence="1" id="KW-1133">Transmembrane helix</keyword>
<evidence type="ECO:0000256" key="1">
    <source>
        <dbReference type="SAM" id="Phobius"/>
    </source>
</evidence>
<dbReference type="RefSeq" id="WP_156484776.1">
    <property type="nucleotide sequence ID" value="NZ_LQNT01000001.1"/>
</dbReference>
<proteinExistence type="predicted"/>
<dbReference type="EMBL" id="LQNT01000001">
    <property type="protein sequence ID" value="KZE40069.1"/>
    <property type="molecule type" value="Genomic_DNA"/>
</dbReference>
<dbReference type="AlphaFoldDB" id="A0A165HIB2"/>
<dbReference type="OrthoDB" id="1633470at2"/>
<sequence>MKKKWQFYTWLILFLFLMPFITVKIPGLQTDVREAAPESGRLVYAANLFDFEVEEDGEPAEPGGNGKALMYFTHSHEAFAPILQAKEGKTAVSHSKENIMNLGEAFSSHFGMNGITLDVMNYDNAGEMSRNGVPHSRAYKAIRPYVQKQMQAGTYDLVMDIHRDSLGRSKTTLEHSDGLYAKVYFVIGEDHRGHEANRQLAERISARMNELVPGISKGIFRKSGHGVDGIYNQDLGPNVLLIEMGGTENTEEELNRTAAIVAKASAQVLAGE</sequence>
<keyword evidence="1" id="KW-0472">Membrane</keyword>
<feature type="transmembrane region" description="Helical" evidence="1">
    <location>
        <begin position="7"/>
        <end position="25"/>
    </location>
</feature>
<protein>
    <recommendedName>
        <fullName evidence="4">Stage II sporulation protein P</fullName>
    </recommendedName>
</protein>
<gene>
    <name evidence="2" type="ORF">AV656_01990</name>
</gene>
<evidence type="ECO:0008006" key="4">
    <source>
        <dbReference type="Google" id="ProtNLM"/>
    </source>
</evidence>
<keyword evidence="1" id="KW-0812">Transmembrane</keyword>
<dbReference type="Proteomes" id="UP000076490">
    <property type="component" value="Unassembled WGS sequence"/>
</dbReference>
<name>A0A165HIB2_9BACL</name>
<comment type="caution">
    <text evidence="2">The sequence shown here is derived from an EMBL/GenBank/DDBJ whole genome shotgun (WGS) entry which is preliminary data.</text>
</comment>
<organism evidence="2 3">
    <name type="scientific">Bhargavaea cecembensis</name>
    <dbReference type="NCBI Taxonomy" id="394098"/>
    <lineage>
        <taxon>Bacteria</taxon>
        <taxon>Bacillati</taxon>
        <taxon>Bacillota</taxon>
        <taxon>Bacilli</taxon>
        <taxon>Bacillales</taxon>
        <taxon>Caryophanaceae</taxon>
        <taxon>Bhargavaea</taxon>
    </lineage>
</organism>
<dbReference type="InterPro" id="IPR010897">
    <property type="entry name" value="Spore_II_P"/>
</dbReference>
<dbReference type="Pfam" id="PF07454">
    <property type="entry name" value="SpoIIP"/>
    <property type="match status" value="1"/>
</dbReference>
<evidence type="ECO:0000313" key="3">
    <source>
        <dbReference type="Proteomes" id="UP000076490"/>
    </source>
</evidence>
<reference evidence="2 3" key="1">
    <citation type="submission" date="2016-01" db="EMBL/GenBank/DDBJ databases">
        <title>Whole genome sequencing of Bhargavaea cecembensis T14.</title>
        <authorList>
            <person name="Hong K.W."/>
        </authorList>
    </citation>
    <scope>NUCLEOTIDE SEQUENCE [LARGE SCALE GENOMIC DNA]</scope>
    <source>
        <strain evidence="2 3">T14</strain>
    </source>
</reference>